<proteinExistence type="predicted"/>
<reference evidence="1 2" key="1">
    <citation type="submission" date="2013-03" db="EMBL/GenBank/DDBJ databases">
        <title>The Genome Sequence of Cladophialophora carrionii CBS 160.54.</title>
        <authorList>
            <consortium name="The Broad Institute Genomics Platform"/>
            <person name="Cuomo C."/>
            <person name="de Hoog S."/>
            <person name="Gorbushina A."/>
            <person name="Walker B."/>
            <person name="Young S.K."/>
            <person name="Zeng Q."/>
            <person name="Gargeya S."/>
            <person name="Fitzgerald M."/>
            <person name="Haas B."/>
            <person name="Abouelleil A."/>
            <person name="Allen A.W."/>
            <person name="Alvarado L."/>
            <person name="Arachchi H.M."/>
            <person name="Berlin A.M."/>
            <person name="Chapman S.B."/>
            <person name="Gainer-Dewar J."/>
            <person name="Goldberg J."/>
            <person name="Griggs A."/>
            <person name="Gujja S."/>
            <person name="Hansen M."/>
            <person name="Howarth C."/>
            <person name="Imamovic A."/>
            <person name="Ireland A."/>
            <person name="Larimer J."/>
            <person name="McCowan C."/>
            <person name="Murphy C."/>
            <person name="Pearson M."/>
            <person name="Poon T.W."/>
            <person name="Priest M."/>
            <person name="Roberts A."/>
            <person name="Saif S."/>
            <person name="Shea T."/>
            <person name="Sisk P."/>
            <person name="Sykes S."/>
            <person name="Wortman J."/>
            <person name="Nusbaum C."/>
            <person name="Birren B."/>
        </authorList>
    </citation>
    <scope>NUCLEOTIDE SEQUENCE [LARGE SCALE GENOMIC DNA]</scope>
    <source>
        <strain evidence="1 2">CBS 160.54</strain>
    </source>
</reference>
<organism evidence="1 2">
    <name type="scientific">Cladophialophora carrionii CBS 160.54</name>
    <dbReference type="NCBI Taxonomy" id="1279043"/>
    <lineage>
        <taxon>Eukaryota</taxon>
        <taxon>Fungi</taxon>
        <taxon>Dikarya</taxon>
        <taxon>Ascomycota</taxon>
        <taxon>Pezizomycotina</taxon>
        <taxon>Eurotiomycetes</taxon>
        <taxon>Chaetothyriomycetidae</taxon>
        <taxon>Chaetothyriales</taxon>
        <taxon>Herpotrichiellaceae</taxon>
        <taxon>Cladophialophora</taxon>
    </lineage>
</organism>
<dbReference type="GeneID" id="19988801"/>
<evidence type="ECO:0000313" key="1">
    <source>
        <dbReference type="EMBL" id="ETI26862.1"/>
    </source>
</evidence>
<name>V9DLQ3_9EURO</name>
<dbReference type="HOGENOM" id="CLU_3387157_0_0_1"/>
<gene>
    <name evidence="1" type="ORF">G647_10308</name>
</gene>
<protein>
    <submittedName>
        <fullName evidence="1">Uncharacterized protein</fullName>
    </submittedName>
</protein>
<sequence length="33" mass="4277">MWRKRLPLRDIRKAKIWLYRSQCVTCSKRRKHY</sequence>
<dbReference type="RefSeq" id="XP_008724521.1">
    <property type="nucleotide sequence ID" value="XM_008726299.1"/>
</dbReference>
<dbReference type="Proteomes" id="UP000030678">
    <property type="component" value="Unassembled WGS sequence"/>
</dbReference>
<evidence type="ECO:0000313" key="2">
    <source>
        <dbReference type="Proteomes" id="UP000030678"/>
    </source>
</evidence>
<accession>V9DLQ3</accession>
<feature type="non-terminal residue" evidence="1">
    <location>
        <position position="33"/>
    </location>
</feature>
<dbReference type="AlphaFoldDB" id="V9DLQ3"/>
<dbReference type="EMBL" id="KB822700">
    <property type="protein sequence ID" value="ETI26862.1"/>
    <property type="molecule type" value="Genomic_DNA"/>
</dbReference>
<dbReference type="VEuPathDB" id="FungiDB:G647_10308"/>